<comment type="caution">
    <text evidence="1">The sequence shown here is derived from an EMBL/GenBank/DDBJ whole genome shotgun (WGS) entry which is preliminary data.</text>
</comment>
<reference evidence="2" key="1">
    <citation type="journal article" date="2014" name="Nat. Chem. Biol.">
        <title>Biosynthesis of polybrominated aromatic organic compounds by marine bacteria.</title>
        <authorList>
            <person name="Agarwal V."/>
            <person name="El Gamal A.A."/>
            <person name="Yamanaka K."/>
            <person name="Poth D."/>
            <person name="Kersten R.D."/>
            <person name="Schorn M."/>
            <person name="Allen E.E."/>
            <person name="Moore B.S."/>
        </authorList>
    </citation>
    <scope>NUCLEOTIDE SEQUENCE [LARGE SCALE GENOMIC DNA]</scope>
    <source>
        <strain evidence="2">2ta16</strain>
    </source>
</reference>
<dbReference type="Pfam" id="PF14352">
    <property type="entry name" value="DUF4402"/>
    <property type="match status" value="1"/>
</dbReference>
<gene>
    <name evidence="1" type="ORF">PL2TA16_02256</name>
</gene>
<dbReference type="AlphaFoldDB" id="V4JKZ1"/>
<name>V4JKZ1_PSEL2</name>
<sequence>MSLRTVCKKQHAKGSLRAVLFGFLLLISNSVSSRTEVITPLDFGTIVIADHTQVGRVQIGASGHNVTSGPVHLVSGGQAAELLFSSLPALHSVTVSTSIITPMLSHSNLYVQGINLVQLEHVDRLFSDAQGNALLKVGGTIEIGAQSTQYPDGTYRVWANIEVSY</sequence>
<dbReference type="Proteomes" id="UP000017820">
    <property type="component" value="Unassembled WGS sequence"/>
</dbReference>
<dbReference type="PATRIC" id="fig|1353533.3.peg.152"/>
<evidence type="ECO:0008006" key="3">
    <source>
        <dbReference type="Google" id="ProtNLM"/>
    </source>
</evidence>
<proteinExistence type="predicted"/>
<organism evidence="1 2">
    <name type="scientific">Pseudoalteromonas luteoviolacea (strain 2ta16)</name>
    <dbReference type="NCBI Taxonomy" id="1353533"/>
    <lineage>
        <taxon>Bacteria</taxon>
        <taxon>Pseudomonadati</taxon>
        <taxon>Pseudomonadota</taxon>
        <taxon>Gammaproteobacteria</taxon>
        <taxon>Alteromonadales</taxon>
        <taxon>Pseudoalteromonadaceae</taxon>
        <taxon>Pseudoalteromonas</taxon>
    </lineage>
</organism>
<accession>V4JKZ1</accession>
<protein>
    <recommendedName>
        <fullName evidence="3">DUF4402 domain-containing protein</fullName>
    </recommendedName>
</protein>
<evidence type="ECO:0000313" key="1">
    <source>
        <dbReference type="EMBL" id="ESP95512.1"/>
    </source>
</evidence>
<evidence type="ECO:0000313" key="2">
    <source>
        <dbReference type="Proteomes" id="UP000017820"/>
    </source>
</evidence>
<dbReference type="EMBL" id="AUSV01000002">
    <property type="protein sequence ID" value="ESP95512.1"/>
    <property type="molecule type" value="Genomic_DNA"/>
</dbReference>
<dbReference type="InterPro" id="IPR025514">
    <property type="entry name" value="DUF4402"/>
</dbReference>